<dbReference type="EnsemblPlants" id="ONIVA04G01900.1">
    <property type="protein sequence ID" value="ONIVA04G01900.1"/>
    <property type="gene ID" value="ONIVA04G01900"/>
</dbReference>
<organism evidence="2">
    <name type="scientific">Oryza nivara</name>
    <name type="common">Indian wild rice</name>
    <name type="synonym">Oryza sativa f. spontanea</name>
    <dbReference type="NCBI Taxonomy" id="4536"/>
    <lineage>
        <taxon>Eukaryota</taxon>
        <taxon>Viridiplantae</taxon>
        <taxon>Streptophyta</taxon>
        <taxon>Embryophyta</taxon>
        <taxon>Tracheophyta</taxon>
        <taxon>Spermatophyta</taxon>
        <taxon>Magnoliopsida</taxon>
        <taxon>Liliopsida</taxon>
        <taxon>Poales</taxon>
        <taxon>Poaceae</taxon>
        <taxon>BOP clade</taxon>
        <taxon>Oryzoideae</taxon>
        <taxon>Oryzeae</taxon>
        <taxon>Oryzinae</taxon>
        <taxon>Oryza</taxon>
    </lineage>
</organism>
<feature type="region of interest" description="Disordered" evidence="1">
    <location>
        <begin position="1"/>
        <end position="107"/>
    </location>
</feature>
<reference evidence="2" key="1">
    <citation type="submission" date="2015-04" db="UniProtKB">
        <authorList>
            <consortium name="EnsemblPlants"/>
        </authorList>
    </citation>
    <scope>IDENTIFICATION</scope>
    <source>
        <strain evidence="2">SL10</strain>
    </source>
</reference>
<name>A0A0E0GXM6_ORYNI</name>
<evidence type="ECO:0000313" key="3">
    <source>
        <dbReference type="Proteomes" id="UP000006591"/>
    </source>
</evidence>
<dbReference type="HOGENOM" id="CLU_2214206_0_0_1"/>
<protein>
    <submittedName>
        <fullName evidence="2">Uncharacterized protein</fullName>
    </submittedName>
</protein>
<evidence type="ECO:0000256" key="1">
    <source>
        <dbReference type="SAM" id="MobiDB-lite"/>
    </source>
</evidence>
<proteinExistence type="predicted"/>
<reference evidence="2" key="2">
    <citation type="submission" date="2018-04" db="EMBL/GenBank/DDBJ databases">
        <title>OnivRS2 (Oryza nivara Reference Sequence Version 2).</title>
        <authorList>
            <person name="Zhang J."/>
            <person name="Kudrna D."/>
            <person name="Lee S."/>
            <person name="Talag J."/>
            <person name="Rajasekar S."/>
            <person name="Welchert J."/>
            <person name="Hsing Y.-I."/>
            <person name="Wing R.A."/>
        </authorList>
    </citation>
    <scope>NUCLEOTIDE SEQUENCE [LARGE SCALE GENOMIC DNA]</scope>
    <source>
        <strain evidence="2">SL10</strain>
    </source>
</reference>
<accession>A0A0E0GXM6</accession>
<evidence type="ECO:0000313" key="2">
    <source>
        <dbReference type="EnsemblPlants" id="ONIVA04G01900.1"/>
    </source>
</evidence>
<keyword evidence="3" id="KW-1185">Reference proteome</keyword>
<dbReference type="AlphaFoldDB" id="A0A0E0GXM6"/>
<sequence length="107" mass="10432">MAATDATTARLHSVRATAPPASPGRSRLHDVAVAAAARDGGGSRHPASVARSPAAAEDDGDRGRAVAVAVAAAARGRASSRRPASAARLPIAAAAASGRGGHRPGRS</sequence>
<dbReference type="Proteomes" id="UP000006591">
    <property type="component" value="Chromosome 4"/>
</dbReference>
<feature type="compositionally biased region" description="Low complexity" evidence="1">
    <location>
        <begin position="65"/>
        <end position="97"/>
    </location>
</feature>
<dbReference type="Gramene" id="ONIVA04G01900.1">
    <property type="protein sequence ID" value="ONIVA04G01900.1"/>
    <property type="gene ID" value="ONIVA04G01900"/>
</dbReference>